<dbReference type="Proteomes" id="UP000031036">
    <property type="component" value="Unassembled WGS sequence"/>
</dbReference>
<dbReference type="PANTHER" id="PTHR10894:SF1">
    <property type="entry name" value="NUCLEOLAR PROTEIN 58"/>
    <property type="match status" value="1"/>
</dbReference>
<dbReference type="Pfam" id="PF08156">
    <property type="entry name" value="NOP5NT"/>
    <property type="match status" value="1"/>
</dbReference>
<feature type="region of interest" description="Disordered" evidence="5">
    <location>
        <begin position="473"/>
        <end position="564"/>
    </location>
</feature>
<accession>A0A0B2UMZ9</accession>
<feature type="domain" description="Nop" evidence="6">
    <location>
        <begin position="318"/>
        <end position="437"/>
    </location>
</feature>
<name>A0A0B2UMZ9_TOXCA</name>
<dbReference type="FunFam" id="1.10.246.90:FF:000005">
    <property type="entry name" value="Nucleolar protein 5, putative"/>
    <property type="match status" value="1"/>
</dbReference>
<dbReference type="GO" id="GO:0031428">
    <property type="term" value="C:box C/D methylation guide snoRNP complex"/>
    <property type="evidence" value="ECO:0007669"/>
    <property type="project" value="InterPro"/>
</dbReference>
<dbReference type="Gene3D" id="1.10.246.90">
    <property type="entry name" value="Nop domain"/>
    <property type="match status" value="1"/>
</dbReference>
<reference evidence="7 8" key="1">
    <citation type="submission" date="2014-11" db="EMBL/GenBank/DDBJ databases">
        <title>Genetic blueprint of the zoonotic pathogen Toxocara canis.</title>
        <authorList>
            <person name="Zhu X.-Q."/>
            <person name="Korhonen P.K."/>
            <person name="Cai H."/>
            <person name="Young N.D."/>
            <person name="Nejsum P."/>
            <person name="von Samson-Himmelstjerna G."/>
            <person name="Boag P.R."/>
            <person name="Tan P."/>
            <person name="Li Q."/>
            <person name="Min J."/>
            <person name="Yang Y."/>
            <person name="Wang X."/>
            <person name="Fang X."/>
            <person name="Hall R.S."/>
            <person name="Hofmann A."/>
            <person name="Sternberg P.W."/>
            <person name="Jex A.R."/>
            <person name="Gasser R.B."/>
        </authorList>
    </citation>
    <scope>NUCLEOTIDE SEQUENCE [LARGE SCALE GENOMIC DNA]</scope>
    <source>
        <strain evidence="7">PN_DK_2014</strain>
    </source>
</reference>
<evidence type="ECO:0000313" key="8">
    <source>
        <dbReference type="Proteomes" id="UP000031036"/>
    </source>
</evidence>
<dbReference type="InterPro" id="IPR012974">
    <property type="entry name" value="NOP58/56_N"/>
</dbReference>
<dbReference type="InterPro" id="IPR036070">
    <property type="entry name" value="Nop_dom_sf"/>
</dbReference>
<gene>
    <name evidence="7" type="primary">NOP58</name>
    <name evidence="7" type="ORF">Tcan_10287</name>
</gene>
<feature type="non-terminal residue" evidence="7">
    <location>
        <position position="1"/>
    </location>
</feature>
<keyword evidence="8" id="KW-1185">Reference proteome</keyword>
<evidence type="ECO:0000256" key="3">
    <source>
        <dbReference type="ARBA" id="ARBA00022517"/>
    </source>
</evidence>
<sequence>LQVCSEVLRQKFFSEVCDRPHILFVRGHLRGLQIVLKNMLVLFETPAGFAVFKLLDENKLRNVDNIWEEFSTAERAQQCLKLISFKKFKDTAEALESINHLNEGKLGKTLKKVLKNKVEESENLAVGDTKLGSIIKEKLNVKCVSNAATAELMRGIRAHLDSLLGEHKQEMAAMNLALAHSLGRYKVKFDPDKIDTMIVQAVSLLDDIDKELNNYIMRCREWYGWHFPELGKIIQDHQAYAKVVRALGLRQNAEKMDLSSILPEELEARVKDEAEISTGCDISDSDLASIKQLCDQVIALSAYRAQLAEYLKNRMAALAPNLTVLLGELVGARLISHAGSLMNLAKYPASTVQILGAEKALFRALKTKRDTPKYGIIYHAQLIGQASAKTKGKLARKLAAKVSLATRIDALADESQGSQMGTECRAYLEAVVRSEQERGAKRISGVPTAHEPYHFKSEVFDYDAAADSTIKKERKRKGLDEKNEDKANTYANGGTAHKRFKGEVEDVPATPKEGQEKKKKIKMEEVEPIDEDEGMLCERATKSNAPSLVVVADGKMKKEPEDEE</sequence>
<dbReference type="SMART" id="SM00931">
    <property type="entry name" value="NOSIC"/>
    <property type="match status" value="1"/>
</dbReference>
<comment type="similarity">
    <text evidence="2">Belongs to the NOP5/NOP56 family.</text>
</comment>
<keyword evidence="4" id="KW-0539">Nucleus</keyword>
<dbReference type="InterPro" id="IPR042239">
    <property type="entry name" value="Nop_C"/>
</dbReference>
<dbReference type="PROSITE" id="PS51358">
    <property type="entry name" value="NOP"/>
    <property type="match status" value="1"/>
</dbReference>
<dbReference type="Pfam" id="PF01798">
    <property type="entry name" value="Nop"/>
    <property type="match status" value="1"/>
</dbReference>
<dbReference type="GO" id="GO:0032040">
    <property type="term" value="C:small-subunit processome"/>
    <property type="evidence" value="ECO:0007669"/>
    <property type="project" value="InterPro"/>
</dbReference>
<dbReference type="PANTHER" id="PTHR10894">
    <property type="entry name" value="NUCLEOLAR PROTEIN 5 NUCLEOLAR PROTEIN NOP5 NOP58"/>
    <property type="match status" value="1"/>
</dbReference>
<evidence type="ECO:0000256" key="1">
    <source>
        <dbReference type="ARBA" id="ARBA00004604"/>
    </source>
</evidence>
<evidence type="ECO:0000256" key="5">
    <source>
        <dbReference type="SAM" id="MobiDB-lite"/>
    </source>
</evidence>
<feature type="compositionally biased region" description="Basic and acidic residues" evidence="5">
    <location>
        <begin position="554"/>
        <end position="564"/>
    </location>
</feature>
<organism evidence="7 8">
    <name type="scientific">Toxocara canis</name>
    <name type="common">Canine roundworm</name>
    <dbReference type="NCBI Taxonomy" id="6265"/>
    <lineage>
        <taxon>Eukaryota</taxon>
        <taxon>Metazoa</taxon>
        <taxon>Ecdysozoa</taxon>
        <taxon>Nematoda</taxon>
        <taxon>Chromadorea</taxon>
        <taxon>Rhabditida</taxon>
        <taxon>Spirurina</taxon>
        <taxon>Ascaridomorpha</taxon>
        <taxon>Ascaridoidea</taxon>
        <taxon>Toxocaridae</taxon>
        <taxon>Toxocara</taxon>
    </lineage>
</organism>
<dbReference type="FunFam" id="1.10.287.4070:FF:000001">
    <property type="entry name" value="Probable Nucleolar protein 58"/>
    <property type="match status" value="1"/>
</dbReference>
<evidence type="ECO:0000256" key="4">
    <source>
        <dbReference type="ARBA" id="ARBA00023242"/>
    </source>
</evidence>
<proteinExistence type="inferred from homology"/>
<feature type="compositionally biased region" description="Acidic residues" evidence="5">
    <location>
        <begin position="526"/>
        <end position="535"/>
    </location>
</feature>
<comment type="caution">
    <text evidence="7">The sequence shown here is derived from an EMBL/GenBank/DDBJ whole genome shotgun (WGS) entry which is preliminary data.</text>
</comment>
<dbReference type="OMA" id="NRMMVLA"/>
<evidence type="ECO:0000313" key="7">
    <source>
        <dbReference type="EMBL" id="KHN70664.1"/>
    </source>
</evidence>
<feature type="compositionally biased region" description="Basic and acidic residues" evidence="5">
    <location>
        <begin position="478"/>
        <end position="487"/>
    </location>
</feature>
<dbReference type="Gene3D" id="1.10.287.4070">
    <property type="match status" value="1"/>
</dbReference>
<protein>
    <submittedName>
        <fullName evidence="7">Nucleolar protein 58</fullName>
    </submittedName>
</protein>
<dbReference type="GO" id="GO:0030515">
    <property type="term" value="F:snoRNA binding"/>
    <property type="evidence" value="ECO:0007669"/>
    <property type="project" value="InterPro"/>
</dbReference>
<keyword evidence="3" id="KW-0690">Ribosome biogenesis</keyword>
<dbReference type="OrthoDB" id="6780543at2759"/>
<dbReference type="InterPro" id="IPR045056">
    <property type="entry name" value="Nop56/Nop58"/>
</dbReference>
<evidence type="ECO:0000259" key="6">
    <source>
        <dbReference type="PROSITE" id="PS51358"/>
    </source>
</evidence>
<dbReference type="STRING" id="6265.A0A0B2UMZ9"/>
<evidence type="ECO:0000256" key="2">
    <source>
        <dbReference type="ARBA" id="ARBA00009211"/>
    </source>
</evidence>
<dbReference type="AlphaFoldDB" id="A0A0B2UMZ9"/>
<dbReference type="SUPFAM" id="SSF89124">
    <property type="entry name" value="Nop domain"/>
    <property type="match status" value="1"/>
</dbReference>
<dbReference type="EMBL" id="JPKZ01022854">
    <property type="protein sequence ID" value="KHN70664.1"/>
    <property type="molecule type" value="Genomic_DNA"/>
</dbReference>
<dbReference type="InterPro" id="IPR012976">
    <property type="entry name" value="NOSIC"/>
</dbReference>
<dbReference type="InterPro" id="IPR002687">
    <property type="entry name" value="Nop_dom"/>
</dbReference>
<comment type="subcellular location">
    <subcellularLocation>
        <location evidence="1">Nucleus</location>
        <location evidence="1">Nucleolus</location>
    </subcellularLocation>
</comment>
<dbReference type="GO" id="GO:0042254">
    <property type="term" value="P:ribosome biogenesis"/>
    <property type="evidence" value="ECO:0007669"/>
    <property type="project" value="UniProtKB-KW"/>
</dbReference>